<dbReference type="AlphaFoldDB" id="A0A142EQH2"/>
<dbReference type="PATRIC" id="fig|1727163.4.peg.2733"/>
<evidence type="ECO:0000313" key="2">
    <source>
        <dbReference type="Proteomes" id="UP000073816"/>
    </source>
</evidence>
<organism evidence="1 2">
    <name type="scientific">Algoriphagus sanaruensis</name>
    <dbReference type="NCBI Taxonomy" id="1727163"/>
    <lineage>
        <taxon>Bacteria</taxon>
        <taxon>Pseudomonadati</taxon>
        <taxon>Bacteroidota</taxon>
        <taxon>Cytophagia</taxon>
        <taxon>Cytophagales</taxon>
        <taxon>Cyclobacteriaceae</taxon>
        <taxon>Algoriphagus</taxon>
    </lineage>
</organism>
<dbReference type="KEGG" id="alm:AO498_13095"/>
<protein>
    <recommendedName>
        <fullName evidence="3">DUF4177 domain-containing protein</fullName>
    </recommendedName>
</protein>
<evidence type="ECO:0000313" key="1">
    <source>
        <dbReference type="EMBL" id="AMQ57377.1"/>
    </source>
</evidence>
<keyword evidence="2" id="KW-1185">Reference proteome</keyword>
<dbReference type="EMBL" id="CP012836">
    <property type="protein sequence ID" value="AMQ57377.1"/>
    <property type="molecule type" value="Genomic_DNA"/>
</dbReference>
<name>A0A142EQH2_9BACT</name>
<sequence length="67" mass="7711">MLKISSTQEAFQSINAKDLKTNDFLDFTPALLKASEYESEGWEFVETTTFPTEGWIGISIMMRKEKE</sequence>
<dbReference type="Proteomes" id="UP000073816">
    <property type="component" value="Chromosome"/>
</dbReference>
<evidence type="ECO:0008006" key="3">
    <source>
        <dbReference type="Google" id="ProtNLM"/>
    </source>
</evidence>
<dbReference type="RefSeq" id="WP_067548475.1">
    <property type="nucleotide sequence ID" value="NZ_CP012836.1"/>
</dbReference>
<reference evidence="2" key="1">
    <citation type="submission" date="2015-09" db="EMBL/GenBank/DDBJ databases">
        <title>Complete sequence of Algoriphagus sp. M8-2.</title>
        <authorList>
            <person name="Shintani M."/>
        </authorList>
    </citation>
    <scope>NUCLEOTIDE SEQUENCE [LARGE SCALE GENOMIC DNA]</scope>
    <source>
        <strain evidence="2">M8-2</strain>
    </source>
</reference>
<accession>A0A142EQH2</accession>
<proteinExistence type="predicted"/>
<reference evidence="1 2" key="2">
    <citation type="journal article" date="2016" name="Genome Announc.">
        <title>Complete Genome Sequence of Algoriphagus sp. Strain M8-2, Isolated from a Brackish Lake.</title>
        <authorList>
            <person name="Muraguchi Y."/>
            <person name="Kushimoto K."/>
            <person name="Ohtsubo Y."/>
            <person name="Suzuki T."/>
            <person name="Dohra H."/>
            <person name="Kimbara K."/>
            <person name="Shintani M."/>
        </authorList>
    </citation>
    <scope>NUCLEOTIDE SEQUENCE [LARGE SCALE GENOMIC DNA]</scope>
    <source>
        <strain evidence="1 2">M8-2</strain>
    </source>
</reference>
<gene>
    <name evidence="1" type="ORF">AO498_13095</name>
</gene>